<sequence>MATAGVENLVTLLSQREAPSKVNNKAEKELKTFDPKYSVGIDVLPLQTQNLKAKNGDVFNLLLVGESGLGKTTFVNTLFGTSLLPSVWHNVEEITPNVKFDKTTSIVRHTAHLTEDDFNLDFTVIDTPGFGDFVDNSFGFVPITNYIDDQLRLYMFQEEQPNRTKLKDNRVHACLYFIKPTSKGLSPLDIEALKHISNRVNLIPIISKADSLTHNELKELKKTIKEIVEVQNIKICEFIEDEEVKKDILKNIPYSIIGSESVVINEDNNTTIRGRKYKWGIAEVENEKHCDFIKLRDTLMAKNMVDLISSTESYYESCRNKLAKTRIKQARDTLEDNESIKHLNFDDPDKNGLQNQKILSKFNKPFVDELVIEWSPIFIQQQLTQKKKFTQIVQFEEKKFKDWKKALFAKQSTFNGEIEEIHQQIKSLNNSITLLKHPIKDGEDEQVDVGELTDGEGENDEIFDLSKKSENLNIDDE</sequence>
<dbReference type="AlphaFoldDB" id="K0KQX1"/>
<dbReference type="PANTHER" id="PTHR18884">
    <property type="entry name" value="SEPTIN"/>
    <property type="match status" value="1"/>
</dbReference>
<dbReference type="GO" id="GO:0005525">
    <property type="term" value="F:GTP binding"/>
    <property type="evidence" value="ECO:0007669"/>
    <property type="project" value="UniProtKB-KW"/>
</dbReference>
<reference evidence="7 8" key="1">
    <citation type="journal article" date="2012" name="Eukaryot. Cell">
        <title>Draft genome sequence of Wickerhamomyces ciferrii NRRL Y-1031 F-60-10.</title>
        <authorList>
            <person name="Schneider J."/>
            <person name="Andrea H."/>
            <person name="Blom J."/>
            <person name="Jaenicke S."/>
            <person name="Ruckert C."/>
            <person name="Schorsch C."/>
            <person name="Szczepanowski R."/>
            <person name="Farwick M."/>
            <person name="Goesmann A."/>
            <person name="Puhler A."/>
            <person name="Schaffer S."/>
            <person name="Tauch A."/>
            <person name="Kohler T."/>
            <person name="Brinkrolf K."/>
        </authorList>
    </citation>
    <scope>NUCLEOTIDE SEQUENCE [LARGE SCALE GENOMIC DNA]</scope>
    <source>
        <strain evidence="8">ATCC 14091 / BCRC 22168 / CBS 111 / JCM 3599 / NBRC 0793 / NRRL Y-1031 F-60-10</strain>
    </source>
</reference>
<evidence type="ECO:0000313" key="7">
    <source>
        <dbReference type="EMBL" id="CCH45506.1"/>
    </source>
</evidence>
<dbReference type="Proteomes" id="UP000009328">
    <property type="component" value="Unassembled WGS sequence"/>
</dbReference>
<feature type="compositionally biased region" description="Acidic residues" evidence="5">
    <location>
        <begin position="445"/>
        <end position="463"/>
    </location>
</feature>
<evidence type="ECO:0000256" key="5">
    <source>
        <dbReference type="SAM" id="MobiDB-lite"/>
    </source>
</evidence>
<dbReference type="InterPro" id="IPR016491">
    <property type="entry name" value="Septin"/>
</dbReference>
<dbReference type="SUPFAM" id="SSF52540">
    <property type="entry name" value="P-loop containing nucleoside triphosphate hydrolases"/>
    <property type="match status" value="1"/>
</dbReference>
<feature type="region of interest" description="Disordered" evidence="5">
    <location>
        <begin position="445"/>
        <end position="477"/>
    </location>
</feature>
<dbReference type="STRING" id="1206466.K0KQX1"/>
<evidence type="ECO:0000259" key="6">
    <source>
        <dbReference type="PROSITE" id="PS51719"/>
    </source>
</evidence>
<dbReference type="eggNOG" id="KOG2655">
    <property type="taxonomic scope" value="Eukaryota"/>
</dbReference>
<evidence type="ECO:0000313" key="8">
    <source>
        <dbReference type="Proteomes" id="UP000009328"/>
    </source>
</evidence>
<dbReference type="GO" id="GO:0005935">
    <property type="term" value="C:cellular bud neck"/>
    <property type="evidence" value="ECO:0007669"/>
    <property type="project" value="UniProtKB-SubCell"/>
</dbReference>
<proteinExistence type="inferred from homology"/>
<dbReference type="Pfam" id="PF00735">
    <property type="entry name" value="Septin"/>
    <property type="match status" value="1"/>
</dbReference>
<comment type="subcellular location">
    <subcellularLocation>
        <location evidence="1">Bud neck</location>
    </subcellularLocation>
</comment>
<dbReference type="CDD" id="cd01850">
    <property type="entry name" value="CDC_Septin"/>
    <property type="match status" value="1"/>
</dbReference>
<dbReference type="HOGENOM" id="CLU_017718_8_0_1"/>
<comment type="similarity">
    <text evidence="4">Belongs to the TRAFAC class TrmE-Era-EngA-EngB-Septin-like GTPase superfamily. Septin GTPase family.</text>
</comment>
<evidence type="ECO:0000256" key="1">
    <source>
        <dbReference type="ARBA" id="ARBA00004266"/>
    </source>
</evidence>
<dbReference type="InterPro" id="IPR027417">
    <property type="entry name" value="P-loop_NTPase"/>
</dbReference>
<feature type="domain" description="Septin-type G" evidence="6">
    <location>
        <begin position="55"/>
        <end position="325"/>
    </location>
</feature>
<evidence type="ECO:0000256" key="2">
    <source>
        <dbReference type="ARBA" id="ARBA00022741"/>
    </source>
</evidence>
<evidence type="ECO:0000256" key="4">
    <source>
        <dbReference type="RuleBase" id="RU004560"/>
    </source>
</evidence>
<dbReference type="GO" id="GO:0031105">
    <property type="term" value="C:septin complex"/>
    <property type="evidence" value="ECO:0007669"/>
    <property type="project" value="UniProtKB-ARBA"/>
</dbReference>
<keyword evidence="2 4" id="KW-0547">Nucleotide-binding</keyword>
<keyword evidence="8" id="KW-1185">Reference proteome</keyword>
<dbReference type="Gene3D" id="3.40.50.300">
    <property type="entry name" value="P-loop containing nucleotide triphosphate hydrolases"/>
    <property type="match status" value="1"/>
</dbReference>
<dbReference type="InterPro" id="IPR030379">
    <property type="entry name" value="G_SEPTIN_dom"/>
</dbReference>
<comment type="caution">
    <text evidence="7">The sequence shown here is derived from an EMBL/GenBank/DDBJ whole genome shotgun (WGS) entry which is preliminary data.</text>
</comment>
<organism evidence="7 8">
    <name type="scientific">Wickerhamomyces ciferrii (strain ATCC 14091 / BCRC 22168 / CBS 111 / JCM 3599 / NBRC 0793 / NRRL Y-1031 F-60-10)</name>
    <name type="common">Yeast</name>
    <name type="synonym">Pichia ciferrii</name>
    <dbReference type="NCBI Taxonomy" id="1206466"/>
    <lineage>
        <taxon>Eukaryota</taxon>
        <taxon>Fungi</taxon>
        <taxon>Dikarya</taxon>
        <taxon>Ascomycota</taxon>
        <taxon>Saccharomycotina</taxon>
        <taxon>Saccharomycetes</taxon>
        <taxon>Phaffomycetales</taxon>
        <taxon>Wickerhamomycetaceae</taxon>
        <taxon>Wickerhamomyces</taxon>
    </lineage>
</organism>
<dbReference type="InParanoid" id="K0KQX1"/>
<keyword evidence="3 4" id="KW-0342">GTP-binding</keyword>
<dbReference type="EMBL" id="CAIF01000198">
    <property type="protein sequence ID" value="CCH45506.1"/>
    <property type="molecule type" value="Genomic_DNA"/>
</dbReference>
<protein>
    <submittedName>
        <fullName evidence="7">Septin-14</fullName>
    </submittedName>
</protein>
<gene>
    <name evidence="7" type="ORF">BN7_5088</name>
</gene>
<evidence type="ECO:0000256" key="3">
    <source>
        <dbReference type="ARBA" id="ARBA00023134"/>
    </source>
</evidence>
<accession>K0KQX1</accession>
<name>K0KQX1_WICCF</name>
<dbReference type="PIRSF" id="PIRSF006698">
    <property type="entry name" value="Septin"/>
    <property type="match status" value="1"/>
</dbReference>
<dbReference type="FunCoup" id="K0KQX1">
    <property type="interactions" value="184"/>
</dbReference>
<dbReference type="PROSITE" id="PS51719">
    <property type="entry name" value="G_SEPTIN"/>
    <property type="match status" value="1"/>
</dbReference>